<accession>A0A2T4U2J8</accession>
<gene>
    <name evidence="11" type="ORF">C6Y45_15530</name>
</gene>
<dbReference type="PROSITE" id="PS51257">
    <property type="entry name" value="PROKAR_LIPOPROTEIN"/>
    <property type="match status" value="1"/>
</dbReference>
<feature type="transmembrane region" description="Helical" evidence="9">
    <location>
        <begin position="12"/>
        <end position="36"/>
    </location>
</feature>
<dbReference type="PANTHER" id="PTHR35011">
    <property type="entry name" value="2,3-DIKETO-L-GULONATE TRAP TRANSPORTER SMALL PERMEASE PROTEIN YIAM"/>
    <property type="match status" value="1"/>
</dbReference>
<dbReference type="PANTHER" id="PTHR35011:SF2">
    <property type="entry name" value="2,3-DIKETO-L-GULONATE TRAP TRANSPORTER SMALL PERMEASE PROTEIN YIAM"/>
    <property type="match status" value="1"/>
</dbReference>
<feature type="domain" description="Tripartite ATP-independent periplasmic transporters DctQ component" evidence="10">
    <location>
        <begin position="24"/>
        <end position="152"/>
    </location>
</feature>
<keyword evidence="7 9" id="KW-0472">Membrane</keyword>
<reference evidence="11 12" key="1">
    <citation type="submission" date="2018-03" db="EMBL/GenBank/DDBJ databases">
        <title>Alkalicoccus saliphilus sp. nov., isolated from a mineral pool.</title>
        <authorList>
            <person name="Zhao B."/>
        </authorList>
    </citation>
    <scope>NUCLEOTIDE SEQUENCE [LARGE SCALE GENOMIC DNA]</scope>
    <source>
        <strain evidence="11 12">6AG</strain>
    </source>
</reference>
<dbReference type="Pfam" id="PF04290">
    <property type="entry name" value="DctQ"/>
    <property type="match status" value="1"/>
</dbReference>
<evidence type="ECO:0000256" key="5">
    <source>
        <dbReference type="ARBA" id="ARBA00022692"/>
    </source>
</evidence>
<evidence type="ECO:0000256" key="7">
    <source>
        <dbReference type="ARBA" id="ARBA00023136"/>
    </source>
</evidence>
<dbReference type="Proteomes" id="UP000240509">
    <property type="component" value="Unassembled WGS sequence"/>
</dbReference>
<dbReference type="GO" id="GO:0022857">
    <property type="term" value="F:transmembrane transporter activity"/>
    <property type="evidence" value="ECO:0007669"/>
    <property type="project" value="TreeGrafter"/>
</dbReference>
<dbReference type="RefSeq" id="WP_107586136.1">
    <property type="nucleotide sequence ID" value="NZ_PZJJ01000040.1"/>
</dbReference>
<keyword evidence="2" id="KW-0813">Transport</keyword>
<dbReference type="GO" id="GO:0005886">
    <property type="term" value="C:plasma membrane"/>
    <property type="evidence" value="ECO:0007669"/>
    <property type="project" value="UniProtKB-SubCell"/>
</dbReference>
<comment type="caution">
    <text evidence="11">The sequence shown here is derived from an EMBL/GenBank/DDBJ whole genome shotgun (WGS) entry which is preliminary data.</text>
</comment>
<dbReference type="InterPro" id="IPR055348">
    <property type="entry name" value="DctQ"/>
</dbReference>
<keyword evidence="4" id="KW-0997">Cell inner membrane</keyword>
<evidence type="ECO:0000259" key="10">
    <source>
        <dbReference type="Pfam" id="PF04290"/>
    </source>
</evidence>
<evidence type="ECO:0000256" key="6">
    <source>
        <dbReference type="ARBA" id="ARBA00022989"/>
    </source>
</evidence>
<keyword evidence="3" id="KW-1003">Cell membrane</keyword>
<evidence type="ECO:0000256" key="1">
    <source>
        <dbReference type="ARBA" id="ARBA00004429"/>
    </source>
</evidence>
<proteinExistence type="inferred from homology"/>
<evidence type="ECO:0000256" key="4">
    <source>
        <dbReference type="ARBA" id="ARBA00022519"/>
    </source>
</evidence>
<evidence type="ECO:0000256" key="2">
    <source>
        <dbReference type="ARBA" id="ARBA00022448"/>
    </source>
</evidence>
<feature type="transmembrane region" description="Helical" evidence="9">
    <location>
        <begin position="85"/>
        <end position="108"/>
    </location>
</feature>
<dbReference type="EMBL" id="PZJJ01000040">
    <property type="protein sequence ID" value="PTL37627.1"/>
    <property type="molecule type" value="Genomic_DNA"/>
</dbReference>
<keyword evidence="12" id="KW-1185">Reference proteome</keyword>
<comment type="similarity">
    <text evidence="8">Belongs to the TRAP transporter small permease family.</text>
</comment>
<keyword evidence="6 9" id="KW-1133">Transmembrane helix</keyword>
<evidence type="ECO:0000313" key="11">
    <source>
        <dbReference type="EMBL" id="PTL37627.1"/>
    </source>
</evidence>
<dbReference type="InterPro" id="IPR007387">
    <property type="entry name" value="TRAP_DctQ"/>
</dbReference>
<feature type="transmembrane region" description="Helical" evidence="9">
    <location>
        <begin position="128"/>
        <end position="149"/>
    </location>
</feature>
<dbReference type="GO" id="GO:0015740">
    <property type="term" value="P:C4-dicarboxylate transport"/>
    <property type="evidence" value="ECO:0007669"/>
    <property type="project" value="TreeGrafter"/>
</dbReference>
<name>A0A2T4U2J8_9BACI</name>
<evidence type="ECO:0000256" key="8">
    <source>
        <dbReference type="ARBA" id="ARBA00038436"/>
    </source>
</evidence>
<evidence type="ECO:0000256" key="9">
    <source>
        <dbReference type="SAM" id="Phobius"/>
    </source>
</evidence>
<keyword evidence="5 9" id="KW-0812">Transmembrane</keyword>
<feature type="transmembrane region" description="Helical" evidence="9">
    <location>
        <begin position="42"/>
        <end position="64"/>
    </location>
</feature>
<evidence type="ECO:0000313" key="12">
    <source>
        <dbReference type="Proteomes" id="UP000240509"/>
    </source>
</evidence>
<sequence>MKKVIDIIENIFLKLAALFFLVFIACVILQVASRYIPGIRVLWAGELATYAFIWMIFIGAAVMVREKGHFTVGLVVDNVKGLPLLLVQSLTHVLIMAFGLVMIIDGYGLTVQFWGWSLNNLPEIRQGYAWMAIPVGGAAMILFALQNWWEDYAKFRDKRKEAAA</sequence>
<evidence type="ECO:0000256" key="3">
    <source>
        <dbReference type="ARBA" id="ARBA00022475"/>
    </source>
</evidence>
<dbReference type="OrthoDB" id="9815614at2"/>
<comment type="subcellular location">
    <subcellularLocation>
        <location evidence="1">Cell inner membrane</location>
        <topology evidence="1">Multi-pass membrane protein</topology>
    </subcellularLocation>
</comment>
<organism evidence="11 12">
    <name type="scientific">Alkalicoccus saliphilus</name>
    <dbReference type="NCBI Taxonomy" id="200989"/>
    <lineage>
        <taxon>Bacteria</taxon>
        <taxon>Bacillati</taxon>
        <taxon>Bacillota</taxon>
        <taxon>Bacilli</taxon>
        <taxon>Bacillales</taxon>
        <taxon>Bacillaceae</taxon>
        <taxon>Alkalicoccus</taxon>
    </lineage>
</organism>
<dbReference type="AlphaFoldDB" id="A0A2T4U2J8"/>
<protein>
    <recommendedName>
        <fullName evidence="10">Tripartite ATP-independent periplasmic transporters DctQ component domain-containing protein</fullName>
    </recommendedName>
</protein>